<dbReference type="AlphaFoldDB" id="A0A1I5AWR6"/>
<dbReference type="RefSeq" id="WP_093409202.1">
    <property type="nucleotide sequence ID" value="NZ_FOVL01000012.1"/>
</dbReference>
<gene>
    <name evidence="1" type="ORF">SAMN05660413_02067</name>
</gene>
<dbReference type="Proteomes" id="UP000199153">
    <property type="component" value="Unassembled WGS sequence"/>
</dbReference>
<evidence type="ECO:0000313" key="2">
    <source>
        <dbReference type="Proteomes" id="UP000199153"/>
    </source>
</evidence>
<sequence length="131" mass="15383">MKKDIDIPEVNGVYLAAVKQFNKDFRAEEWNAYLINDRDDALDMVLIVSRGFSEKDQTSVMRHKIEKLPPKSFAKVEFLQEEVLALNNEFQVTFFAENKMFEKKFLFRKNTINDKALRELPLIPEKGILLK</sequence>
<protein>
    <recommendedName>
        <fullName evidence="3">Phenylalanyl-tRNA synthetase subunit alpha</fullName>
    </recommendedName>
</protein>
<name>A0A1I5AWR6_9FLAO</name>
<proteinExistence type="predicted"/>
<evidence type="ECO:0000313" key="1">
    <source>
        <dbReference type="EMBL" id="SFN66893.1"/>
    </source>
</evidence>
<evidence type="ECO:0008006" key="3">
    <source>
        <dbReference type="Google" id="ProtNLM"/>
    </source>
</evidence>
<accession>A0A1I5AWR6</accession>
<organism evidence="1 2">
    <name type="scientific">Salegentibacter flavus</name>
    <dbReference type="NCBI Taxonomy" id="287099"/>
    <lineage>
        <taxon>Bacteria</taxon>
        <taxon>Pseudomonadati</taxon>
        <taxon>Bacteroidota</taxon>
        <taxon>Flavobacteriia</taxon>
        <taxon>Flavobacteriales</taxon>
        <taxon>Flavobacteriaceae</taxon>
        <taxon>Salegentibacter</taxon>
    </lineage>
</organism>
<dbReference type="STRING" id="287099.SAMN05660413_02067"/>
<dbReference type="EMBL" id="FOVL01000012">
    <property type="protein sequence ID" value="SFN66893.1"/>
    <property type="molecule type" value="Genomic_DNA"/>
</dbReference>
<reference evidence="1 2" key="1">
    <citation type="submission" date="2016-10" db="EMBL/GenBank/DDBJ databases">
        <authorList>
            <person name="de Groot N.N."/>
        </authorList>
    </citation>
    <scope>NUCLEOTIDE SEQUENCE [LARGE SCALE GENOMIC DNA]</scope>
    <source>
        <strain evidence="1 2">DSM 17794</strain>
    </source>
</reference>
<dbReference type="OrthoDB" id="953239at2"/>
<keyword evidence="2" id="KW-1185">Reference proteome</keyword>